<dbReference type="Proteomes" id="UP000604898">
    <property type="component" value="Unassembled WGS sequence"/>
</dbReference>
<keyword evidence="1" id="KW-1133">Transmembrane helix</keyword>
<evidence type="ECO:0000256" key="1">
    <source>
        <dbReference type="SAM" id="Phobius"/>
    </source>
</evidence>
<feature type="domain" description="Sulfatase N-terminal" evidence="2">
    <location>
        <begin position="200"/>
        <end position="524"/>
    </location>
</feature>
<comment type="caution">
    <text evidence="3">The sequence shown here is derived from an EMBL/GenBank/DDBJ whole genome shotgun (WGS) entry which is preliminary data.</text>
</comment>
<evidence type="ECO:0000313" key="4">
    <source>
        <dbReference type="Proteomes" id="UP000604898"/>
    </source>
</evidence>
<dbReference type="InterPro" id="IPR000917">
    <property type="entry name" value="Sulfatase_N"/>
</dbReference>
<keyword evidence="4" id="KW-1185">Reference proteome</keyword>
<feature type="transmembrane region" description="Helical" evidence="1">
    <location>
        <begin position="144"/>
        <end position="163"/>
    </location>
</feature>
<feature type="transmembrane region" description="Helical" evidence="1">
    <location>
        <begin position="107"/>
        <end position="128"/>
    </location>
</feature>
<protein>
    <submittedName>
        <fullName evidence="3">Sulfatase-like hydrolase/transferase</fullName>
    </submittedName>
</protein>
<accession>A0ABS1SZ68</accession>
<keyword evidence="1" id="KW-0812">Transmembrane</keyword>
<dbReference type="Gene3D" id="3.40.720.10">
    <property type="entry name" value="Alkaline Phosphatase, subunit A"/>
    <property type="match status" value="1"/>
</dbReference>
<dbReference type="PANTHER" id="PTHR43751:SF3">
    <property type="entry name" value="SULFATASE N-TERMINAL DOMAIN-CONTAINING PROTEIN"/>
    <property type="match status" value="1"/>
</dbReference>
<gene>
    <name evidence="3" type="ORF">JMA39_11900</name>
</gene>
<dbReference type="RefSeq" id="WP_202722082.1">
    <property type="nucleotide sequence ID" value="NZ_BPEX01000005.1"/>
</dbReference>
<dbReference type="EMBL" id="JAESVD010000006">
    <property type="protein sequence ID" value="MBL4913823.1"/>
    <property type="molecule type" value="Genomic_DNA"/>
</dbReference>
<feature type="transmembrane region" description="Helical" evidence="1">
    <location>
        <begin position="61"/>
        <end position="87"/>
    </location>
</feature>
<dbReference type="InterPro" id="IPR052701">
    <property type="entry name" value="GAG_Ulvan_Degrading_Sulfatases"/>
</dbReference>
<organism evidence="3 4">
    <name type="scientific">Shewanella schlegeliana</name>
    <dbReference type="NCBI Taxonomy" id="190308"/>
    <lineage>
        <taxon>Bacteria</taxon>
        <taxon>Pseudomonadati</taxon>
        <taxon>Pseudomonadota</taxon>
        <taxon>Gammaproteobacteria</taxon>
        <taxon>Alteromonadales</taxon>
        <taxon>Shewanellaceae</taxon>
        <taxon>Shewanella</taxon>
    </lineage>
</organism>
<evidence type="ECO:0000313" key="3">
    <source>
        <dbReference type="EMBL" id="MBL4913823.1"/>
    </source>
</evidence>
<keyword evidence="1" id="KW-0472">Membrane</keyword>
<proteinExistence type="predicted"/>
<feature type="transmembrane region" description="Helical" evidence="1">
    <location>
        <begin position="170"/>
        <end position="189"/>
    </location>
</feature>
<reference evidence="3 4" key="1">
    <citation type="submission" date="2021-01" db="EMBL/GenBank/DDBJ databases">
        <title>Genome sequence of Shewanella schlegeliana JCM 11561.</title>
        <authorList>
            <person name="Zhang H."/>
            <person name="Li C."/>
        </authorList>
    </citation>
    <scope>NUCLEOTIDE SEQUENCE [LARGE SCALE GENOMIC DNA]</scope>
    <source>
        <strain evidence="3 4">JCM 11561</strain>
    </source>
</reference>
<dbReference type="SUPFAM" id="SSF53649">
    <property type="entry name" value="Alkaline phosphatase-like"/>
    <property type="match status" value="1"/>
</dbReference>
<dbReference type="PANTHER" id="PTHR43751">
    <property type="entry name" value="SULFATASE"/>
    <property type="match status" value="1"/>
</dbReference>
<name>A0ABS1SZ68_9GAMM</name>
<dbReference type="InterPro" id="IPR017850">
    <property type="entry name" value="Alkaline_phosphatase_core_sf"/>
</dbReference>
<evidence type="ECO:0000259" key="2">
    <source>
        <dbReference type="Pfam" id="PF00884"/>
    </source>
</evidence>
<sequence>MSKNRDSNDSRARALLLRVFFRTLAILMLFTVILFNFKSSLQVYSVMSLASTMNSLDSDSLAAYGLLYDIIFFFCVLIAIHIIWSGIITVSTRSPWFPLKSKNQKELYWMLFVVLNITCLIAVNSYFFPTSLVSYFRHTPVSEPLVWGGLASFLVISFYRGLFHLTTKSVALCISLLLIAGVLSPFISISQTRAQAQKDPNIIILGIDGLRPDHLKYLGADPKIAPNLNRVLDSMTVYKNAYTPQGRTYVAWMSLLTGKYPVNNGIRFNLAPPEMVNKTLPFIELLKERGYNTTYAIDERRFNQIDSSYGFNNTVGPKAGAADALISGLGDLPYLNILLLHPYSSYILPYLYNNRAYGKAYSPIAFNKAVIESLAHEAPNFLALHYCQLHWPYTSKDFISQPLENWDGNYNHYMYKEMIRSVDKQVADLFARLSQEGMLDDAIVYIISDHGESFKLPTFKTPVPQNLKAFPKTKSWGHGTNILDQQQSLILLARAEFKNGTVVTPAQKIDGLYSLVDIVPTLVSSLAISSTGISSASASRLNTASFDGITLPWTAEQVSHQRYVVVESSVPVKSINKSFIDKKEVMSETASNYEVRDDGKAYMRTKNYIELIAKKQRAIYFQNWQLSLLPDYDSPVLLNTATNEIYDTDNYRGDFNWQPMMRALCSQYKEDPGFDPHASCTEFIISHNTRN</sequence>
<dbReference type="Pfam" id="PF00884">
    <property type="entry name" value="Sulfatase"/>
    <property type="match status" value="1"/>
</dbReference>
<feature type="transmembrane region" description="Helical" evidence="1">
    <location>
        <begin position="20"/>
        <end position="41"/>
    </location>
</feature>